<dbReference type="Gene3D" id="1.10.287.130">
    <property type="match status" value="1"/>
</dbReference>
<dbReference type="SUPFAM" id="SSF55874">
    <property type="entry name" value="ATPase domain of HSP90 chaperone/DNA topoisomerase II/histidine kinase"/>
    <property type="match status" value="1"/>
</dbReference>
<dbReference type="EMBL" id="JAHCQH010000021">
    <property type="protein sequence ID" value="MBS9478778.1"/>
    <property type="molecule type" value="Genomic_DNA"/>
</dbReference>
<dbReference type="CDD" id="cd19410">
    <property type="entry name" value="HK9-like_sensor"/>
    <property type="match status" value="1"/>
</dbReference>
<keyword evidence="3" id="KW-0597">Phosphoprotein</keyword>
<keyword evidence="7" id="KW-1133">Transmembrane helix</keyword>
<keyword evidence="7" id="KW-0472">Membrane</keyword>
<dbReference type="PROSITE" id="PS50109">
    <property type="entry name" value="HIS_KIN"/>
    <property type="match status" value="1"/>
</dbReference>
<dbReference type="SUPFAM" id="SSF47384">
    <property type="entry name" value="Homodimeric domain of signal transducing histidine kinase"/>
    <property type="match status" value="1"/>
</dbReference>
<dbReference type="SMART" id="SM00388">
    <property type="entry name" value="HisKA"/>
    <property type="match status" value="1"/>
</dbReference>
<comment type="catalytic activity">
    <reaction evidence="1">
        <text>ATP + protein L-histidine = ADP + protein N-phospho-L-histidine.</text>
        <dbReference type="EC" id="2.7.13.3"/>
    </reaction>
</comment>
<feature type="coiled-coil region" evidence="6">
    <location>
        <begin position="211"/>
        <end position="245"/>
    </location>
</feature>
<evidence type="ECO:0000256" key="1">
    <source>
        <dbReference type="ARBA" id="ARBA00000085"/>
    </source>
</evidence>
<dbReference type="PANTHER" id="PTHR42878">
    <property type="entry name" value="TWO-COMPONENT HISTIDINE KINASE"/>
    <property type="match status" value="1"/>
</dbReference>
<evidence type="ECO:0000256" key="7">
    <source>
        <dbReference type="SAM" id="Phobius"/>
    </source>
</evidence>
<gene>
    <name evidence="9" type="ORF">KIP89_16845</name>
</gene>
<evidence type="ECO:0000259" key="8">
    <source>
        <dbReference type="PROSITE" id="PS50109"/>
    </source>
</evidence>
<evidence type="ECO:0000313" key="9">
    <source>
        <dbReference type="EMBL" id="MBS9478778.1"/>
    </source>
</evidence>
<dbReference type="InterPro" id="IPR036890">
    <property type="entry name" value="HATPase_C_sf"/>
</dbReference>
<dbReference type="SMART" id="SM00387">
    <property type="entry name" value="HATPase_c"/>
    <property type="match status" value="1"/>
</dbReference>
<dbReference type="InterPro" id="IPR003661">
    <property type="entry name" value="HisK_dim/P_dom"/>
</dbReference>
<dbReference type="PANTHER" id="PTHR42878:SF15">
    <property type="entry name" value="BACTERIOPHYTOCHROME"/>
    <property type="match status" value="1"/>
</dbReference>
<dbReference type="InterPro" id="IPR007891">
    <property type="entry name" value="CHASE3"/>
</dbReference>
<name>A0ABS5RAT6_9HYPH</name>
<keyword evidence="5" id="KW-0418">Kinase</keyword>
<dbReference type="InterPro" id="IPR050351">
    <property type="entry name" value="BphY/WalK/GraS-like"/>
</dbReference>
<keyword evidence="7" id="KW-0812">Transmembrane</keyword>
<keyword evidence="10" id="KW-1185">Reference proteome</keyword>
<evidence type="ECO:0000256" key="6">
    <source>
        <dbReference type="SAM" id="Coils"/>
    </source>
</evidence>
<evidence type="ECO:0000256" key="4">
    <source>
        <dbReference type="ARBA" id="ARBA00022679"/>
    </source>
</evidence>
<dbReference type="PRINTS" id="PR00344">
    <property type="entry name" value="BCTRLSENSOR"/>
</dbReference>
<dbReference type="InterPro" id="IPR005467">
    <property type="entry name" value="His_kinase_dom"/>
</dbReference>
<feature type="transmembrane region" description="Helical" evidence="7">
    <location>
        <begin position="184"/>
        <end position="211"/>
    </location>
</feature>
<dbReference type="RefSeq" id="WP_213756748.1">
    <property type="nucleotide sequence ID" value="NZ_JAHCQH010000021.1"/>
</dbReference>
<reference evidence="9" key="1">
    <citation type="submission" date="2021-05" db="EMBL/GenBank/DDBJ databases">
        <authorList>
            <person name="Sun Q."/>
            <person name="Inoue M."/>
        </authorList>
    </citation>
    <scope>NUCLEOTIDE SEQUENCE</scope>
    <source>
        <strain evidence="9">VKM B-3255</strain>
    </source>
</reference>
<keyword evidence="4" id="KW-0808">Transferase</keyword>
<dbReference type="InterPro" id="IPR004358">
    <property type="entry name" value="Sig_transdc_His_kin-like_C"/>
</dbReference>
<comment type="caution">
    <text evidence="9">The sequence shown here is derived from an EMBL/GenBank/DDBJ whole genome shotgun (WGS) entry which is preliminary data.</text>
</comment>
<dbReference type="Proteomes" id="UP001166585">
    <property type="component" value="Unassembled WGS sequence"/>
</dbReference>
<proteinExistence type="predicted"/>
<evidence type="ECO:0000256" key="5">
    <source>
        <dbReference type="ARBA" id="ARBA00022777"/>
    </source>
</evidence>
<dbReference type="InterPro" id="IPR036097">
    <property type="entry name" value="HisK_dim/P_sf"/>
</dbReference>
<feature type="domain" description="Histidine kinase" evidence="8">
    <location>
        <begin position="252"/>
        <end position="489"/>
    </location>
</feature>
<accession>A0ABS5RAT6</accession>
<dbReference type="Pfam" id="PF05227">
    <property type="entry name" value="CHASE3"/>
    <property type="match status" value="1"/>
</dbReference>
<dbReference type="Gene3D" id="3.30.565.10">
    <property type="entry name" value="Histidine kinase-like ATPase, C-terminal domain"/>
    <property type="match status" value="1"/>
</dbReference>
<dbReference type="EC" id="2.7.13.3" evidence="2"/>
<keyword evidence="6" id="KW-0175">Coiled coil</keyword>
<dbReference type="Pfam" id="PF00512">
    <property type="entry name" value="HisKA"/>
    <property type="match status" value="1"/>
</dbReference>
<evidence type="ECO:0000313" key="10">
    <source>
        <dbReference type="Proteomes" id="UP001166585"/>
    </source>
</evidence>
<dbReference type="CDD" id="cd00082">
    <property type="entry name" value="HisKA"/>
    <property type="match status" value="1"/>
</dbReference>
<organism evidence="9 10">
    <name type="scientific">Ancylobacter radicis</name>
    <dbReference type="NCBI Taxonomy" id="2836179"/>
    <lineage>
        <taxon>Bacteria</taxon>
        <taxon>Pseudomonadati</taxon>
        <taxon>Pseudomonadota</taxon>
        <taxon>Alphaproteobacteria</taxon>
        <taxon>Hyphomicrobiales</taxon>
        <taxon>Xanthobacteraceae</taxon>
        <taxon>Ancylobacter</taxon>
    </lineage>
</organism>
<sequence>MPISRGSFILSTLILLALGLFALAAVVVSNVWLVQRTQDLVTEVQQIRRLRAATVDLRSLLQDAETGQRGYLLTSDEAYLAPFRQAVERLGTQVETFTRAADADPVASRLAPSLVTTAQTKVAELQRTIDMAQAGQVQAAVEEVRTDRGKELMDEARAAFRDIIEEVETRLQSINARQASSADALWWVSVVGGLFVLAVTIAGMATIFVYLRQIAQTRQEIEELNASLEERVRERTSELGRANEEIQRFAYIVTHDLRAPLVNIMGFTSELEQSVATLQGFVDRHDGDENTTDLEAVRLAAREDLPEALGFIRSSTRKMDGLINAILKLSREGRRALKPERIDLKALLAASAAAVQHQVSEADGEIAIDVRVPNLVADKLSLEQIIGNLLDNAVKYRRRGVPLRISIRATSRPGGLVDIAVEDNGRGIDAQDHERVFELFRRSGQQDQAGEGIGLAHVRTLARNLGGDISLNSTFGQGSVFTLSVPAHPRAVARSVAA</sequence>
<dbReference type="Pfam" id="PF02518">
    <property type="entry name" value="HATPase_c"/>
    <property type="match status" value="1"/>
</dbReference>
<evidence type="ECO:0000256" key="2">
    <source>
        <dbReference type="ARBA" id="ARBA00012438"/>
    </source>
</evidence>
<dbReference type="InterPro" id="IPR003594">
    <property type="entry name" value="HATPase_dom"/>
</dbReference>
<protein>
    <recommendedName>
        <fullName evidence="2">histidine kinase</fullName>
        <ecNumber evidence="2">2.7.13.3</ecNumber>
    </recommendedName>
</protein>
<evidence type="ECO:0000256" key="3">
    <source>
        <dbReference type="ARBA" id="ARBA00022553"/>
    </source>
</evidence>